<evidence type="ECO:0000256" key="3">
    <source>
        <dbReference type="PROSITE-ProRule" id="PRU00023"/>
    </source>
</evidence>
<dbReference type="PANTHER" id="PTHR24124:SF14">
    <property type="entry name" value="CHROMOSOME UNDETERMINED SCAFFOLD_25, WHOLE GENOME SHOTGUN SEQUENCE"/>
    <property type="match status" value="1"/>
</dbReference>
<keyword evidence="1" id="KW-0677">Repeat</keyword>
<feature type="compositionally biased region" description="Basic and acidic residues" evidence="4">
    <location>
        <begin position="540"/>
        <end position="550"/>
    </location>
</feature>
<dbReference type="Gene3D" id="3.30.460.90">
    <property type="match status" value="1"/>
</dbReference>
<dbReference type="SUPFAM" id="SSF48403">
    <property type="entry name" value="Ankyrin repeat"/>
    <property type="match status" value="1"/>
</dbReference>
<dbReference type="InterPro" id="IPR002110">
    <property type="entry name" value="Ankyrin_rpt"/>
</dbReference>
<dbReference type="InterPro" id="IPR024810">
    <property type="entry name" value="MAB21L/cGLR"/>
</dbReference>
<gene>
    <name evidence="6" type="ORF">PLOB_00009656</name>
</gene>
<keyword evidence="2 3" id="KW-0040">ANK repeat</keyword>
<dbReference type="SMART" id="SM01265">
    <property type="entry name" value="Mab-21"/>
    <property type="match status" value="1"/>
</dbReference>
<dbReference type="InterPro" id="IPR036770">
    <property type="entry name" value="Ankyrin_rpt-contain_sf"/>
</dbReference>
<dbReference type="Pfam" id="PF03281">
    <property type="entry name" value="Mab-21"/>
    <property type="match status" value="1"/>
</dbReference>
<proteinExistence type="predicted"/>
<organism evidence="6 7">
    <name type="scientific">Porites lobata</name>
    <dbReference type="NCBI Taxonomy" id="104759"/>
    <lineage>
        <taxon>Eukaryota</taxon>
        <taxon>Metazoa</taxon>
        <taxon>Cnidaria</taxon>
        <taxon>Anthozoa</taxon>
        <taxon>Hexacorallia</taxon>
        <taxon>Scleractinia</taxon>
        <taxon>Fungiina</taxon>
        <taxon>Poritidae</taxon>
        <taxon>Porites</taxon>
    </lineage>
</organism>
<feature type="compositionally biased region" description="Polar residues" evidence="4">
    <location>
        <begin position="610"/>
        <end position="620"/>
    </location>
</feature>
<comment type="caution">
    <text evidence="6">The sequence shown here is derived from an EMBL/GenBank/DDBJ whole genome shotgun (WGS) entry which is preliminary data.</text>
</comment>
<feature type="repeat" description="ANK" evidence="3">
    <location>
        <begin position="50"/>
        <end position="82"/>
    </location>
</feature>
<feature type="repeat" description="ANK" evidence="3">
    <location>
        <begin position="274"/>
        <end position="308"/>
    </location>
</feature>
<dbReference type="Gene3D" id="1.25.40.20">
    <property type="entry name" value="Ankyrin repeat-containing domain"/>
    <property type="match status" value="2"/>
</dbReference>
<name>A0ABN8QQV6_9CNID</name>
<evidence type="ECO:0000313" key="7">
    <source>
        <dbReference type="Proteomes" id="UP001159405"/>
    </source>
</evidence>
<dbReference type="Proteomes" id="UP001159405">
    <property type="component" value="Unassembled WGS sequence"/>
</dbReference>
<evidence type="ECO:0000256" key="1">
    <source>
        <dbReference type="ARBA" id="ARBA00022737"/>
    </source>
</evidence>
<dbReference type="InterPro" id="IPR046903">
    <property type="entry name" value="Mab-21-like_nuc_Trfase"/>
</dbReference>
<dbReference type="PANTHER" id="PTHR24124">
    <property type="entry name" value="ANKYRIN REPEAT FAMILY A"/>
    <property type="match status" value="1"/>
</dbReference>
<dbReference type="EMBL" id="CALNXK010000148">
    <property type="protein sequence ID" value="CAH3169032.1"/>
    <property type="molecule type" value="Genomic_DNA"/>
</dbReference>
<feature type="repeat" description="ANK" evidence="3">
    <location>
        <begin position="83"/>
        <end position="116"/>
    </location>
</feature>
<evidence type="ECO:0000259" key="5">
    <source>
        <dbReference type="Pfam" id="PF03281"/>
    </source>
</evidence>
<dbReference type="PROSITE" id="PS50088">
    <property type="entry name" value="ANK_REPEAT"/>
    <property type="match status" value="5"/>
</dbReference>
<dbReference type="Gene3D" id="1.10.1410.40">
    <property type="match status" value="1"/>
</dbReference>
<sequence length="1060" mass="118369">MAEARPPDKTSIDVSGKLLKAVMADDFDEVKNLLERGASPNFVTSNLTDGTATPFHSAVRRNKVNIVRCMVEYGADVNLVDEDGDSPLFSAVYKSTDPEIRNCLLENGASANHVNHAGNTALLHMLEGYVLEGLEFDLEAVFLLLDMCSNLEQHSSSGRSLIHFVSAIHLFDERSNSPNHRCLYFLTKLIDRGVSVDKKDTTGATVLHALASVACIEGMQFVSDSTTTVDATARDIKGQTALHKLCGKPYSVDFVNCLNWLLLHGCDVNEADCYGRTALHYATSSQFTNVSTVQALINKGANVKAVDKAGLNPLHMCVLPTVLVPVMEEEDEYPEKAGVCDVIQLLASAGLDVNSTDNADFTPLHFALREKDVAVITKLLEIGADATLKTRTGETALHRSTIDYETFEAFMRFDKHDYLNVNIQDKFDSTPLHWAIWYHEVLVVRKLLESGASLSIKDNMGNTPCDIARLLEDTIICEELGILDEISYLRDVAGVKEEGIMDSQGVTYLSETDTALHCADLFSPYAQSGSLQESCETDATESHDTIERFTHSSAKIKTREPTQSDTNVTPVTMNKNDEKKNQADGGLSARDDEHSPADVSSHVPVHENQDTASENSPSWETCSSDDSVVFVVQRECSGKKDMYPYCPILREIDHQGRSVMFMEWTEHLVEHKGPLNHYAKRFVLDCRDMGLCPDNNENTDIAAVIHDTITNAASKVAQLNPLLRCDVSLSGSWAEGTKIGFPNEFDYKWTLINFNDSFIPEETEAHPLGYTRLRLRKSEAFDHNLTRYLDTDGFLDSRNLIRDLYTAINDAIFSGGTIASESLYLRKHLKIDKGSISKLAFRWVGTLFKDLLIEVDIVPTIKPSLWTPKCIEVNHSGLITSPKERKTSIVLKTPNPRLVKNWNGHFRISVSEYEAQILQNIPLPVLRGYILLKSLKDTLYMPQIYDHDQRDGLMEATISSYMLKTCFLHELKAAKDACDPTLELARDSKSDEVSITWAKRIIERMELSIERSELKSFFVSGVNLLVNHSMTVVNDQYILEAECQCLRHLLNVATLHQFND</sequence>
<accession>A0ABN8QQV6</accession>
<evidence type="ECO:0000256" key="4">
    <source>
        <dbReference type="SAM" id="MobiDB-lite"/>
    </source>
</evidence>
<dbReference type="Pfam" id="PF12796">
    <property type="entry name" value="Ank_2"/>
    <property type="match status" value="3"/>
</dbReference>
<evidence type="ECO:0000313" key="6">
    <source>
        <dbReference type="EMBL" id="CAH3169032.1"/>
    </source>
</evidence>
<feature type="repeat" description="ANK" evidence="3">
    <location>
        <begin position="359"/>
        <end position="391"/>
    </location>
</feature>
<feature type="repeat" description="ANK" evidence="3">
    <location>
        <begin position="427"/>
        <end position="459"/>
    </location>
</feature>
<dbReference type="SMART" id="SM00248">
    <property type="entry name" value="ANK"/>
    <property type="match status" value="8"/>
</dbReference>
<evidence type="ECO:0000256" key="2">
    <source>
        <dbReference type="ARBA" id="ARBA00023043"/>
    </source>
</evidence>
<reference evidence="6 7" key="1">
    <citation type="submission" date="2022-05" db="EMBL/GenBank/DDBJ databases">
        <authorList>
            <consortium name="Genoscope - CEA"/>
            <person name="William W."/>
        </authorList>
    </citation>
    <scope>NUCLEOTIDE SEQUENCE [LARGE SCALE GENOMIC DNA]</scope>
</reference>
<feature type="compositionally biased region" description="Polar residues" evidence="4">
    <location>
        <begin position="563"/>
        <end position="574"/>
    </location>
</feature>
<keyword evidence="7" id="KW-1185">Reference proteome</keyword>
<feature type="domain" description="Mab-21-like nucleotidyltransferase" evidence="5">
    <location>
        <begin position="735"/>
        <end position="920"/>
    </location>
</feature>
<protein>
    <recommendedName>
        <fullName evidence="5">Mab-21-like nucleotidyltransferase domain-containing protein</fullName>
    </recommendedName>
</protein>
<dbReference type="PROSITE" id="PS50297">
    <property type="entry name" value="ANK_REP_REGION"/>
    <property type="match status" value="4"/>
</dbReference>
<feature type="region of interest" description="Disordered" evidence="4">
    <location>
        <begin position="533"/>
        <end position="620"/>
    </location>
</feature>